<organism evidence="2 3">
    <name type="scientific">Solemya pervernicosa gill symbiont</name>
    <dbReference type="NCBI Taxonomy" id="642797"/>
    <lineage>
        <taxon>Bacteria</taxon>
        <taxon>Pseudomonadati</taxon>
        <taxon>Pseudomonadota</taxon>
        <taxon>Gammaproteobacteria</taxon>
        <taxon>sulfur-oxidizing symbionts</taxon>
    </lineage>
</organism>
<accession>A0A1T2L0W6</accession>
<dbReference type="OrthoDB" id="9802649at2"/>
<dbReference type="SUPFAM" id="SSF53448">
    <property type="entry name" value="Nucleotide-diphospho-sugar transferases"/>
    <property type="match status" value="1"/>
</dbReference>
<dbReference type="EMBL" id="MPRL01000075">
    <property type="protein sequence ID" value="OOZ38739.1"/>
    <property type="molecule type" value="Genomic_DNA"/>
</dbReference>
<feature type="domain" description="Glycosyltransferase 2-like" evidence="1">
    <location>
        <begin position="4"/>
        <end position="122"/>
    </location>
</feature>
<dbReference type="GO" id="GO:0016740">
    <property type="term" value="F:transferase activity"/>
    <property type="evidence" value="ECO:0007669"/>
    <property type="project" value="UniProtKB-KW"/>
</dbReference>
<keyword evidence="3" id="KW-1185">Reference proteome</keyword>
<dbReference type="AlphaFoldDB" id="A0A1T2L0W6"/>
<dbReference type="InterPro" id="IPR029044">
    <property type="entry name" value="Nucleotide-diphossugar_trans"/>
</dbReference>
<dbReference type="PANTHER" id="PTHR43685">
    <property type="entry name" value="GLYCOSYLTRANSFERASE"/>
    <property type="match status" value="1"/>
</dbReference>
<dbReference type="CDD" id="cd00761">
    <property type="entry name" value="Glyco_tranf_GTA_type"/>
    <property type="match status" value="1"/>
</dbReference>
<protein>
    <submittedName>
        <fullName evidence="2">Glycosyl transferase family 2</fullName>
    </submittedName>
</protein>
<comment type="caution">
    <text evidence="2">The sequence shown here is derived from an EMBL/GenBank/DDBJ whole genome shotgun (WGS) entry which is preliminary data.</text>
</comment>
<dbReference type="InterPro" id="IPR050834">
    <property type="entry name" value="Glycosyltransf_2"/>
</dbReference>
<proteinExistence type="predicted"/>
<dbReference type="Pfam" id="PF00535">
    <property type="entry name" value="Glycos_transf_2"/>
    <property type="match status" value="1"/>
</dbReference>
<dbReference type="Proteomes" id="UP000191110">
    <property type="component" value="Unassembled WGS sequence"/>
</dbReference>
<keyword evidence="2" id="KW-0808">Transferase</keyword>
<name>A0A1T2L0W6_9GAMM</name>
<evidence type="ECO:0000313" key="2">
    <source>
        <dbReference type="EMBL" id="OOZ38739.1"/>
    </source>
</evidence>
<reference evidence="2 3" key="1">
    <citation type="submission" date="2016-11" db="EMBL/GenBank/DDBJ databases">
        <title>Mixed transmission modes and dynamic genome evolution in an obligate animal-bacterial symbiosis.</title>
        <authorList>
            <person name="Russell S.L."/>
            <person name="Corbett-Detig R.B."/>
            <person name="Cavanaugh C.M."/>
        </authorList>
    </citation>
    <scope>NUCLEOTIDE SEQUENCE [LARGE SCALE GENOMIC DNA]</scope>
    <source>
        <strain evidence="2">Sveles-Q1</strain>
    </source>
</reference>
<evidence type="ECO:0000313" key="3">
    <source>
        <dbReference type="Proteomes" id="UP000191110"/>
    </source>
</evidence>
<dbReference type="Gene3D" id="3.90.550.10">
    <property type="entry name" value="Spore Coat Polysaccharide Biosynthesis Protein SpsA, Chain A"/>
    <property type="match status" value="1"/>
</dbReference>
<dbReference type="PANTHER" id="PTHR43685:SF2">
    <property type="entry name" value="GLYCOSYLTRANSFERASE 2-LIKE DOMAIN-CONTAINING PROTEIN"/>
    <property type="match status" value="1"/>
</dbReference>
<sequence length="250" mass="28639">MKVTVIIPAYNRADFLEYSITSLLRQRDVVDLDLLVVDDGSTDETPQLMGRLMAEEPALRYLRQENGGVAKARNCGLDNLLPETELVTFLDSDDISPLGRFAADLPLFDEDPTLDITYGRLLYVERLDRDALEPAADARSVDIRGIQLACIIIRRSFLERVGHFDEEFVQAEDTDFLLRVFESAPNYKITDTSCVYYLRHPGNITKRIDEGRRFFMRALHKSVLRRKADPSIKSVGAIFENQNPERLEFY</sequence>
<dbReference type="InterPro" id="IPR001173">
    <property type="entry name" value="Glyco_trans_2-like"/>
</dbReference>
<evidence type="ECO:0000259" key="1">
    <source>
        <dbReference type="Pfam" id="PF00535"/>
    </source>
</evidence>
<dbReference type="RefSeq" id="WP_078484817.1">
    <property type="nucleotide sequence ID" value="NZ_MPRL01000075.1"/>
</dbReference>
<gene>
    <name evidence="2" type="ORF">BOW53_14555</name>
</gene>